<dbReference type="PANTHER" id="PTHR38730">
    <property type="entry name" value="SLL7028 PROTEIN"/>
    <property type="match status" value="1"/>
</dbReference>
<organism evidence="2 3">
    <name type="scientific">Fusicatenibacter saccharivorans</name>
    <dbReference type="NCBI Taxonomy" id="1150298"/>
    <lineage>
        <taxon>Bacteria</taxon>
        <taxon>Bacillati</taxon>
        <taxon>Bacillota</taxon>
        <taxon>Clostridia</taxon>
        <taxon>Lachnospirales</taxon>
        <taxon>Lachnospiraceae</taxon>
        <taxon>Fusicatenibacter</taxon>
    </lineage>
</organism>
<protein>
    <submittedName>
        <fullName evidence="2">Uncharacterized protein conserved in bacteria</fullName>
    </submittedName>
</protein>
<proteinExistence type="predicted"/>
<dbReference type="Pfam" id="PF13203">
    <property type="entry name" value="DUF2201_N"/>
    <property type="match status" value="2"/>
</dbReference>
<evidence type="ECO:0000313" key="3">
    <source>
        <dbReference type="Proteomes" id="UP000095706"/>
    </source>
</evidence>
<dbReference type="AlphaFoldDB" id="A0A174G5I2"/>
<feature type="domain" description="Putative metallopeptidase" evidence="1">
    <location>
        <begin position="69"/>
        <end position="122"/>
    </location>
</feature>
<dbReference type="RefSeq" id="WP_055228091.1">
    <property type="nucleotide sequence ID" value="NZ_CYYV01000010.1"/>
</dbReference>
<name>A0A174G5I2_9FIRM</name>
<evidence type="ECO:0000259" key="1">
    <source>
        <dbReference type="Pfam" id="PF13203"/>
    </source>
</evidence>
<accession>A0A174G5I2</accession>
<evidence type="ECO:0000313" key="2">
    <source>
        <dbReference type="EMBL" id="CUO56366.1"/>
    </source>
</evidence>
<reference evidence="2 3" key="1">
    <citation type="submission" date="2015-09" db="EMBL/GenBank/DDBJ databases">
        <authorList>
            <consortium name="Pathogen Informatics"/>
        </authorList>
    </citation>
    <scope>NUCLEOTIDE SEQUENCE [LARGE SCALE GENOMIC DNA]</scope>
    <source>
        <strain evidence="2 3">2789STDY5608849</strain>
    </source>
</reference>
<dbReference type="EMBL" id="CYYV01000010">
    <property type="protein sequence ID" value="CUO56366.1"/>
    <property type="molecule type" value="Genomic_DNA"/>
</dbReference>
<dbReference type="PANTHER" id="PTHR38730:SF1">
    <property type="entry name" value="SLL7028 PROTEIN"/>
    <property type="match status" value="1"/>
</dbReference>
<gene>
    <name evidence="2" type="ORF">ERS852406_02282</name>
</gene>
<dbReference type="InterPro" id="IPR025154">
    <property type="entry name" value="Put_metallopeptidase_dom"/>
</dbReference>
<sequence length="609" mass="68980">MPYVRSRYYREEEKPAGYRRVEAGFGLLEKNTLFHQLDGYITAKPSHLNAKGSLACVTKDGDIYVNMRANLSPEQWCYVMAHNLLHLAFGHFDKASIPSDCEFVPALWNKACDIYITRFLYDIRLGEPICADPAEAYPIKLNSEQKIYEYLLKHQDNGAQICGTNSEKLKDMIGVERPIVYKKGERNAYAEKFSYAVTHSIKSALCDAGGYDLKTKKDTVISRAAEWFLSHYPLLGGLAAAFKIVEDIEMCHRYEIHIAAVDAEQGIIYANPSCGFSEEEWIFVLAHEYLHAGLQHQKRCNGRDFFLWNIACDYVINDWLHEMEIGRMPPDGLLYDETLHNKSAESIYDLIVKEIRKYKKLNTFRGFGRGDMFNGNRPHFAGRENGVSLDELLKNALREGLDYHQEHNRGFLPAGLVQEIRALAMPAIPWDAALAKWFDVQFPPLEKHRTYARPSRRQGATPDIPRPGYAYYEQDLESRTFGVVVDTSGSMSAKQIGMALGSIASYAAAKDVPFVRIIFCDAKATDAGYLAPEDIAGRVKVTGRGGTILQPGVDCLEQANDFPKDGPILIITDGEIENDLKVRREHAFLLPRGNRLPFRARGEVFYFRE</sequence>
<dbReference type="Proteomes" id="UP000095706">
    <property type="component" value="Unassembled WGS sequence"/>
</dbReference>
<feature type="domain" description="Putative metallopeptidase" evidence="1">
    <location>
        <begin position="224"/>
        <end position="463"/>
    </location>
</feature>